<feature type="signal peptide" evidence="1">
    <location>
        <begin position="1"/>
        <end position="22"/>
    </location>
</feature>
<gene>
    <name evidence="3" type="primary">smfA</name>
    <name evidence="5" type="ORF">ERS137939_03493</name>
    <name evidence="3" type="ORF">ERS137941_00398</name>
    <name evidence="4" type="ORF">ERS137959_01872</name>
    <name evidence="7" type="ORF">I6I39_12435</name>
    <name evidence="6" type="ORF">RSF11_000745</name>
</gene>
<dbReference type="KEGG" id="yew:CH47_2708"/>
<dbReference type="Proteomes" id="UP000041356">
    <property type="component" value="Unassembled WGS sequence"/>
</dbReference>
<dbReference type="EMBL" id="CPZF01000010">
    <property type="protein sequence ID" value="CNG20416.1"/>
    <property type="molecule type" value="Genomic_DNA"/>
</dbReference>
<dbReference type="InterPro" id="IPR050263">
    <property type="entry name" value="Bact_Fimbrial_Adh_Pro"/>
</dbReference>
<evidence type="ECO:0000313" key="5">
    <source>
        <dbReference type="EMBL" id="CNG20416.1"/>
    </source>
</evidence>
<reference evidence="7 11" key="3">
    <citation type="submission" date="2021-01" db="EMBL/GenBank/DDBJ databases">
        <title>FDA dAtabase for Regulatory Grade micrObial Sequences (FDA-ARGOS): Supporting development and validation of Infectious Disease Dx tests.</title>
        <authorList>
            <person name="Blissenbach B."/>
            <person name="Krut O."/>
            <person name="Tallon L."/>
            <person name="Sadzewicz L."/>
            <person name="Zhao X."/>
            <person name="Boylan J."/>
            <person name="Ott S."/>
            <person name="Bowen H."/>
            <person name="Vavikolanu K."/>
            <person name="Mehta A."/>
            <person name="Aluvathingal J."/>
            <person name="Nadendla S."/>
            <person name="Yan Y."/>
            <person name="Sichtig H."/>
        </authorList>
    </citation>
    <scope>NUCLEOTIDE SEQUENCE [LARGE SCALE GENOMIC DNA]</scope>
    <source>
        <strain evidence="7 11">FDAARGOS_1082</strain>
    </source>
</reference>
<dbReference type="OMA" id="PFYIHLE"/>
<dbReference type="GO" id="GO:0009289">
    <property type="term" value="C:pilus"/>
    <property type="evidence" value="ECO:0007669"/>
    <property type="project" value="InterPro"/>
</dbReference>
<dbReference type="GeneID" id="31410286"/>
<reference evidence="8 9" key="1">
    <citation type="submission" date="2015-03" db="EMBL/GenBank/DDBJ databases">
        <authorList>
            <consortium name="Pathogen Informatics"/>
            <person name="Murphy D."/>
        </authorList>
    </citation>
    <scope>NUCLEOTIDE SEQUENCE [LARGE SCALE GENOMIC DNA]</scope>
    <source>
        <strain evidence="4 9">IP05342</strain>
        <strain evidence="5 8">IP27818</strain>
    </source>
</reference>
<accession>A0A0E1NGB3</accession>
<dbReference type="KEGG" id="yet:CH48_2487"/>
<evidence type="ECO:0000256" key="1">
    <source>
        <dbReference type="SAM" id="SignalP"/>
    </source>
</evidence>
<dbReference type="EMBL" id="CP068146">
    <property type="protein sequence ID" value="QQU45804.1"/>
    <property type="molecule type" value="Genomic_DNA"/>
</dbReference>
<dbReference type="EMBL" id="ABNAVX010000002">
    <property type="protein sequence ID" value="ELI8101066.1"/>
    <property type="molecule type" value="Genomic_DNA"/>
</dbReference>
<dbReference type="Proteomes" id="UP000048841">
    <property type="component" value="Unassembled WGS sequence"/>
</dbReference>
<evidence type="ECO:0000313" key="11">
    <source>
        <dbReference type="Proteomes" id="UP000595309"/>
    </source>
</evidence>
<keyword evidence="9" id="KW-1185">Reference proteome</keyword>
<dbReference type="KEGG" id="yef:FORC2_3320"/>
<dbReference type="PATRIC" id="fig|630.128.peg.835"/>
<dbReference type="EMBL" id="CPXJ01000019">
    <property type="protein sequence ID" value="CND67609.1"/>
    <property type="molecule type" value="Genomic_DNA"/>
</dbReference>
<evidence type="ECO:0000313" key="9">
    <source>
        <dbReference type="Proteomes" id="UP000041601"/>
    </source>
</evidence>
<dbReference type="PANTHER" id="PTHR33420:SF26">
    <property type="entry name" value="FIMBRIAL SUBUNIT"/>
    <property type="match status" value="1"/>
</dbReference>
<protein>
    <submittedName>
        <fullName evidence="3 4">Mannose-resistant/Proteus-like fimbrial protein</fullName>
    </submittedName>
    <submittedName>
        <fullName evidence="6">Type 1 fimbrial protein</fullName>
    </submittedName>
</protein>
<evidence type="ECO:0000313" key="8">
    <source>
        <dbReference type="Proteomes" id="UP000041356"/>
    </source>
</evidence>
<evidence type="ECO:0000313" key="3">
    <source>
        <dbReference type="EMBL" id="CFQ52572.1"/>
    </source>
</evidence>
<dbReference type="GO" id="GO:0043709">
    <property type="term" value="P:cell adhesion involved in single-species biofilm formation"/>
    <property type="evidence" value="ECO:0007669"/>
    <property type="project" value="TreeGrafter"/>
</dbReference>
<dbReference type="AlphaFoldDB" id="A0A0E1NGB3"/>
<reference evidence="3 10" key="2">
    <citation type="submission" date="2015-03" db="EMBL/GenBank/DDBJ databases">
        <authorList>
            <person name="Murphy D."/>
        </authorList>
    </citation>
    <scope>NUCLEOTIDE SEQUENCE [LARGE SCALE GENOMIC DNA]</scope>
    <source>
        <strain evidence="3 10">IP26249</strain>
    </source>
</reference>
<feature type="domain" description="Fimbrial-type adhesion" evidence="2">
    <location>
        <begin position="31"/>
        <end position="174"/>
    </location>
</feature>
<dbReference type="Proteomes" id="UP000041601">
    <property type="component" value="Unassembled WGS sequence"/>
</dbReference>
<keyword evidence="1" id="KW-0732">Signal</keyword>
<sequence length="174" mass="17313">MKLNKTILAAGLVLGFASMANAADQGQGTVTFNGSIIDAPCSIAAGSDAQTVEMGQISNVALQNGGKSSAHDFKIKLENCDTTTLKTVTTTFGGAESAAVPGLLGITGVAEGAGIAIVDGTGSVITLGTATEQQTLVTGNNTLAFSAYLQGSTASDAIKPGSFSSVADFTLAYQ</sequence>
<dbReference type="RefSeq" id="WP_005163272.1">
    <property type="nucleotide sequence ID" value="NZ_CAADJK010000001.1"/>
</dbReference>
<dbReference type="EMBL" id="CGBR01000002">
    <property type="protein sequence ID" value="CFQ52572.1"/>
    <property type="molecule type" value="Genomic_DNA"/>
</dbReference>
<evidence type="ECO:0000313" key="6">
    <source>
        <dbReference type="EMBL" id="ELI8101066.1"/>
    </source>
</evidence>
<dbReference type="Proteomes" id="UP001182355">
    <property type="component" value="Unassembled WGS sequence"/>
</dbReference>
<reference evidence="6" key="4">
    <citation type="submission" date="2023-02" db="EMBL/GenBank/DDBJ databases">
        <authorList>
            <person name="Ashton P.M."/>
            <person name="Dallman T."/>
            <person name="Nair S."/>
            <person name="De Pinna E."/>
            <person name="Peters T."/>
            <person name="Grant K."/>
        </authorList>
    </citation>
    <scope>NUCLEOTIDE SEQUENCE</scope>
    <source>
        <strain evidence="6">01103883</strain>
    </source>
</reference>
<evidence type="ECO:0000259" key="2">
    <source>
        <dbReference type="Pfam" id="PF00419"/>
    </source>
</evidence>
<evidence type="ECO:0000313" key="4">
    <source>
        <dbReference type="EMBL" id="CND67609.1"/>
    </source>
</evidence>
<name>A0A0E1NGB3_YEREN</name>
<organism evidence="3 10">
    <name type="scientific">Yersinia enterocolitica</name>
    <dbReference type="NCBI Taxonomy" id="630"/>
    <lineage>
        <taxon>Bacteria</taxon>
        <taxon>Pseudomonadati</taxon>
        <taxon>Pseudomonadota</taxon>
        <taxon>Gammaproteobacteria</taxon>
        <taxon>Enterobacterales</taxon>
        <taxon>Yersiniaceae</taxon>
        <taxon>Yersinia</taxon>
    </lineage>
</organism>
<evidence type="ECO:0000313" key="10">
    <source>
        <dbReference type="Proteomes" id="UP000048841"/>
    </source>
</evidence>
<dbReference type="InterPro" id="IPR000259">
    <property type="entry name" value="Adhesion_dom_fimbrial"/>
</dbReference>
<feature type="chain" id="PRO_5015036739" evidence="1">
    <location>
        <begin position="23"/>
        <end position="174"/>
    </location>
</feature>
<evidence type="ECO:0000313" key="7">
    <source>
        <dbReference type="EMBL" id="QQU45804.1"/>
    </source>
</evidence>
<dbReference type="InterPro" id="IPR008966">
    <property type="entry name" value="Adhesion_dom_sf"/>
</dbReference>
<proteinExistence type="predicted"/>
<dbReference type="PANTHER" id="PTHR33420">
    <property type="entry name" value="FIMBRIAL SUBUNIT ELFA-RELATED"/>
    <property type="match status" value="1"/>
</dbReference>
<dbReference type="Gene3D" id="2.60.40.1090">
    <property type="entry name" value="Fimbrial-type adhesion domain"/>
    <property type="match status" value="1"/>
</dbReference>
<dbReference type="Proteomes" id="UP000595309">
    <property type="component" value="Chromosome"/>
</dbReference>
<dbReference type="InterPro" id="IPR036937">
    <property type="entry name" value="Adhesion_dom_fimbrial_sf"/>
</dbReference>
<dbReference type="Pfam" id="PF00419">
    <property type="entry name" value="Fimbrial"/>
    <property type="match status" value="1"/>
</dbReference>
<dbReference type="SUPFAM" id="SSF49401">
    <property type="entry name" value="Bacterial adhesins"/>
    <property type="match status" value="1"/>
</dbReference>